<feature type="compositionally biased region" description="Low complexity" evidence="1">
    <location>
        <begin position="69"/>
        <end position="83"/>
    </location>
</feature>
<gene>
    <name evidence="2" type="ORF">CCHR01_03320</name>
</gene>
<reference evidence="2" key="1">
    <citation type="submission" date="2023-01" db="EMBL/GenBank/DDBJ databases">
        <title>Colletotrichum chrysophilum M932 genome sequence.</title>
        <authorList>
            <person name="Baroncelli R."/>
        </authorList>
    </citation>
    <scope>NUCLEOTIDE SEQUENCE</scope>
    <source>
        <strain evidence="2">M932</strain>
    </source>
</reference>
<evidence type="ECO:0000313" key="3">
    <source>
        <dbReference type="Proteomes" id="UP001243330"/>
    </source>
</evidence>
<accession>A0AAD9AV30</accession>
<dbReference type="EMBL" id="JAQOWY010000044">
    <property type="protein sequence ID" value="KAK1854015.1"/>
    <property type="molecule type" value="Genomic_DNA"/>
</dbReference>
<dbReference type="Proteomes" id="UP001243330">
    <property type="component" value="Unassembled WGS sequence"/>
</dbReference>
<dbReference type="PROSITE" id="PS51257">
    <property type="entry name" value="PROKAR_LIPOPROTEIN"/>
    <property type="match status" value="1"/>
</dbReference>
<dbReference type="AlphaFoldDB" id="A0AAD9AV30"/>
<evidence type="ECO:0000256" key="1">
    <source>
        <dbReference type="SAM" id="MobiDB-lite"/>
    </source>
</evidence>
<evidence type="ECO:0000313" key="2">
    <source>
        <dbReference type="EMBL" id="KAK1854015.1"/>
    </source>
</evidence>
<protein>
    <submittedName>
        <fullName evidence="2">Uncharacterized protein</fullName>
    </submittedName>
</protein>
<sequence>MRSGRQPGGFGFPMSYSCECHTAVKDLDGRRRSARWAGVVSVAGSTNSQSGQRSRNDSSGFREDGFGRAGTAATTTTWRGPSTTVYARWPNHGLPEYFPIDGASFSSFTPDTRTAPART</sequence>
<feature type="compositionally biased region" description="Basic and acidic residues" evidence="1">
    <location>
        <begin position="54"/>
        <end position="66"/>
    </location>
</feature>
<keyword evidence="3" id="KW-1185">Reference proteome</keyword>
<name>A0AAD9AV30_9PEZI</name>
<comment type="caution">
    <text evidence="2">The sequence shown here is derived from an EMBL/GenBank/DDBJ whole genome shotgun (WGS) entry which is preliminary data.</text>
</comment>
<organism evidence="2 3">
    <name type="scientific">Colletotrichum chrysophilum</name>
    <dbReference type="NCBI Taxonomy" id="1836956"/>
    <lineage>
        <taxon>Eukaryota</taxon>
        <taxon>Fungi</taxon>
        <taxon>Dikarya</taxon>
        <taxon>Ascomycota</taxon>
        <taxon>Pezizomycotina</taxon>
        <taxon>Sordariomycetes</taxon>
        <taxon>Hypocreomycetidae</taxon>
        <taxon>Glomerellales</taxon>
        <taxon>Glomerellaceae</taxon>
        <taxon>Colletotrichum</taxon>
        <taxon>Colletotrichum gloeosporioides species complex</taxon>
    </lineage>
</organism>
<proteinExistence type="predicted"/>
<feature type="compositionally biased region" description="Polar residues" evidence="1">
    <location>
        <begin position="43"/>
        <end position="53"/>
    </location>
</feature>
<feature type="region of interest" description="Disordered" evidence="1">
    <location>
        <begin position="41"/>
        <end position="83"/>
    </location>
</feature>